<protein>
    <submittedName>
        <fullName evidence="2">YggT family protein</fullName>
    </submittedName>
</protein>
<organism evidence="1 2">
    <name type="scientific">Ascaris lumbricoides</name>
    <name type="common">Giant roundworm</name>
    <dbReference type="NCBI Taxonomy" id="6252"/>
    <lineage>
        <taxon>Eukaryota</taxon>
        <taxon>Metazoa</taxon>
        <taxon>Ecdysozoa</taxon>
        <taxon>Nematoda</taxon>
        <taxon>Chromadorea</taxon>
        <taxon>Rhabditida</taxon>
        <taxon>Spirurina</taxon>
        <taxon>Ascaridomorpha</taxon>
        <taxon>Ascaridoidea</taxon>
        <taxon>Ascarididae</taxon>
        <taxon>Ascaris</taxon>
    </lineage>
</organism>
<name>A0A0M3I8C6_ASCLU</name>
<dbReference type="WBParaSite" id="ALUE_0001357601-mRNA-1">
    <property type="protein sequence ID" value="ALUE_0001357601-mRNA-1"/>
    <property type="gene ID" value="ALUE_0001357601"/>
</dbReference>
<proteinExistence type="predicted"/>
<evidence type="ECO:0000313" key="2">
    <source>
        <dbReference type="WBParaSite" id="ALUE_0001357601-mRNA-1"/>
    </source>
</evidence>
<dbReference type="Proteomes" id="UP000036681">
    <property type="component" value="Unplaced"/>
</dbReference>
<evidence type="ECO:0000313" key="1">
    <source>
        <dbReference type="Proteomes" id="UP000036681"/>
    </source>
</evidence>
<sequence length="90" mass="10529">MILSALAIEMWPTLYSFVLARLEATLSILLVWIPEEYPEGILFRFLNSIQREYYLDSWGVFRRIATFYSDLVVYPLLPVVLEELDERGGP</sequence>
<reference evidence="2" key="1">
    <citation type="submission" date="2017-02" db="UniProtKB">
        <authorList>
            <consortium name="WormBaseParasite"/>
        </authorList>
    </citation>
    <scope>IDENTIFICATION</scope>
</reference>
<keyword evidence="1" id="KW-1185">Reference proteome</keyword>
<accession>A0A0M3I8C6</accession>
<dbReference type="AlphaFoldDB" id="A0A0M3I8C6"/>